<dbReference type="VEuPathDB" id="VectorBase:CQUJHB017253"/>
<proteinExistence type="predicted"/>
<dbReference type="InParanoid" id="B0WZ20"/>
<evidence type="ECO:0000313" key="2">
    <source>
        <dbReference type="EMBL" id="EDS37334.1"/>
    </source>
</evidence>
<dbReference type="OrthoDB" id="418245at2759"/>
<keyword evidence="4" id="KW-1185">Reference proteome</keyword>
<dbReference type="EMBL" id="DS232203">
    <property type="protein sequence ID" value="EDS37334.1"/>
    <property type="molecule type" value="Genomic_DNA"/>
</dbReference>
<feature type="region of interest" description="Disordered" evidence="1">
    <location>
        <begin position="117"/>
        <end position="170"/>
    </location>
</feature>
<evidence type="ECO:0000313" key="3">
    <source>
        <dbReference type="EnsemblMetazoa" id="CPIJ011764-PA"/>
    </source>
</evidence>
<dbReference type="OMA" id="ANTRPHC"/>
<reference evidence="2" key="1">
    <citation type="submission" date="2007-03" db="EMBL/GenBank/DDBJ databases">
        <title>Annotation of Culex pipiens quinquefasciatus.</title>
        <authorList>
            <consortium name="The Broad Institute Genome Sequencing Platform"/>
            <person name="Atkinson P.W."/>
            <person name="Hemingway J."/>
            <person name="Christensen B.M."/>
            <person name="Higgs S."/>
            <person name="Kodira C."/>
            <person name="Hannick L."/>
            <person name="Megy K."/>
            <person name="O'Leary S."/>
            <person name="Pearson M."/>
            <person name="Haas B.J."/>
            <person name="Mauceli E."/>
            <person name="Wortman J.R."/>
            <person name="Lee N.H."/>
            <person name="Guigo R."/>
            <person name="Stanke M."/>
            <person name="Alvarado L."/>
            <person name="Amedeo P."/>
            <person name="Antoine C.H."/>
            <person name="Arensburger P."/>
            <person name="Bidwell S.L."/>
            <person name="Crawford M."/>
            <person name="Camaro F."/>
            <person name="Devon K."/>
            <person name="Engels R."/>
            <person name="Hammond M."/>
            <person name="Howarth C."/>
            <person name="Koehrsen M."/>
            <person name="Lawson D."/>
            <person name="Montgomery P."/>
            <person name="Nene V."/>
            <person name="Nusbaum C."/>
            <person name="Puiu D."/>
            <person name="Romero-Severson J."/>
            <person name="Severson D.W."/>
            <person name="Shumway M."/>
            <person name="Sisk P."/>
            <person name="Stolte C."/>
            <person name="Zeng Q."/>
            <person name="Eisenstadt E."/>
            <person name="Fraser-Liggett C."/>
            <person name="Strausberg R."/>
            <person name="Galagan J."/>
            <person name="Birren B."/>
            <person name="Collins F.H."/>
        </authorList>
    </citation>
    <scope>NUCLEOTIDE SEQUENCE [LARGE SCALE GENOMIC DNA]</scope>
    <source>
        <strain evidence="2">JHB</strain>
    </source>
</reference>
<sequence length="170" mass="18599">MVWTVEAVDVSPAIDDVSSQILPKVTVEDSSSNSIGRPQSKIGRLRAIGNQIRFLRRLERSIRQKDRLIAVASDEDGSPKVTSPLLKKQQQPEVVAGGVSITIEVPPGERAQQQLLMPSSAAGVKSRQNFKMSRQKRVANSRSGGGYSAEQQPWLEREHKLLGSADVNSD</sequence>
<organism>
    <name type="scientific">Culex quinquefasciatus</name>
    <name type="common">Southern house mosquito</name>
    <name type="synonym">Culex pungens</name>
    <dbReference type="NCBI Taxonomy" id="7176"/>
    <lineage>
        <taxon>Eukaryota</taxon>
        <taxon>Metazoa</taxon>
        <taxon>Ecdysozoa</taxon>
        <taxon>Arthropoda</taxon>
        <taxon>Hexapoda</taxon>
        <taxon>Insecta</taxon>
        <taxon>Pterygota</taxon>
        <taxon>Neoptera</taxon>
        <taxon>Endopterygota</taxon>
        <taxon>Diptera</taxon>
        <taxon>Nematocera</taxon>
        <taxon>Culicoidea</taxon>
        <taxon>Culicidae</taxon>
        <taxon>Culicinae</taxon>
        <taxon>Culicini</taxon>
        <taxon>Culex</taxon>
        <taxon>Culex</taxon>
    </lineage>
</organism>
<evidence type="ECO:0000313" key="4">
    <source>
        <dbReference type="Proteomes" id="UP000002320"/>
    </source>
</evidence>
<dbReference type="HOGENOM" id="CLU_1572150_0_0_1"/>
<protein>
    <submittedName>
        <fullName evidence="2 3">Uncharacterized protein</fullName>
    </submittedName>
</protein>
<dbReference type="EnsemblMetazoa" id="CPIJ011764-RA">
    <property type="protein sequence ID" value="CPIJ011764-PA"/>
    <property type="gene ID" value="CPIJ011764"/>
</dbReference>
<accession>B0WZ20</accession>
<dbReference type="AlphaFoldDB" id="B0WZ20"/>
<dbReference type="VEuPathDB" id="VectorBase:CPIJ011764"/>
<evidence type="ECO:0000256" key="1">
    <source>
        <dbReference type="SAM" id="MobiDB-lite"/>
    </source>
</evidence>
<gene>
    <name evidence="3" type="primary">6045249</name>
    <name evidence="2" type="ORF">CpipJ_CPIJ011764</name>
</gene>
<dbReference type="KEGG" id="cqu:CpipJ_CPIJ011764"/>
<reference evidence="3" key="2">
    <citation type="submission" date="2020-05" db="UniProtKB">
        <authorList>
            <consortium name="EnsemblMetazoa"/>
        </authorList>
    </citation>
    <scope>IDENTIFICATION</scope>
    <source>
        <strain evidence="3">JHB</strain>
    </source>
</reference>
<dbReference type="eggNOG" id="ENOG502TD7B">
    <property type="taxonomic scope" value="Eukaryota"/>
</dbReference>
<dbReference type="Proteomes" id="UP000002320">
    <property type="component" value="Unassembled WGS sequence"/>
</dbReference>
<name>B0WZ20_CULQU</name>